<dbReference type="GO" id="GO:0005524">
    <property type="term" value="F:ATP binding"/>
    <property type="evidence" value="ECO:0007669"/>
    <property type="project" value="UniProtKB-KW"/>
</dbReference>
<keyword evidence="1" id="KW-0067">ATP-binding</keyword>
<dbReference type="AlphaFoldDB" id="A0A084VE27"/>
<evidence type="ECO:0000313" key="2">
    <source>
        <dbReference type="EnsemblMetazoa" id="ASIC003355-PA"/>
    </source>
</evidence>
<dbReference type="EnsemblMetazoa" id="ASIC003355-RA">
    <property type="protein sequence ID" value="ASIC003355-PA"/>
    <property type="gene ID" value="ASIC003355"/>
</dbReference>
<keyword evidence="1" id="KW-0547">Nucleotide-binding</keyword>
<proteinExistence type="predicted"/>
<accession>A0A084VE27</accession>
<gene>
    <name evidence="1" type="ORF">ZHAS_00003355</name>
</gene>
<evidence type="ECO:0000313" key="3">
    <source>
        <dbReference type="Proteomes" id="UP000030765"/>
    </source>
</evidence>
<organism evidence="1">
    <name type="scientific">Anopheles sinensis</name>
    <name type="common">Mosquito</name>
    <dbReference type="NCBI Taxonomy" id="74873"/>
    <lineage>
        <taxon>Eukaryota</taxon>
        <taxon>Metazoa</taxon>
        <taxon>Ecdysozoa</taxon>
        <taxon>Arthropoda</taxon>
        <taxon>Hexapoda</taxon>
        <taxon>Insecta</taxon>
        <taxon>Pterygota</taxon>
        <taxon>Neoptera</taxon>
        <taxon>Endopterygota</taxon>
        <taxon>Diptera</taxon>
        <taxon>Nematocera</taxon>
        <taxon>Culicoidea</taxon>
        <taxon>Culicidae</taxon>
        <taxon>Anophelinae</taxon>
        <taxon>Anopheles</taxon>
    </lineage>
</organism>
<dbReference type="EMBL" id="KE524773">
    <property type="protein sequence ID" value="KFB36221.1"/>
    <property type="molecule type" value="Genomic_DNA"/>
</dbReference>
<name>A0A084VE27_ANOSI</name>
<dbReference type="VEuPathDB" id="VectorBase:ASIC003355"/>
<reference evidence="1 3" key="1">
    <citation type="journal article" date="2014" name="BMC Genomics">
        <title>Genome sequence of Anopheles sinensis provides insight into genetics basis of mosquito competence for malaria parasites.</title>
        <authorList>
            <person name="Zhou D."/>
            <person name="Zhang D."/>
            <person name="Ding G."/>
            <person name="Shi L."/>
            <person name="Hou Q."/>
            <person name="Ye Y."/>
            <person name="Xu Y."/>
            <person name="Zhou H."/>
            <person name="Xiong C."/>
            <person name="Li S."/>
            <person name="Yu J."/>
            <person name="Hong S."/>
            <person name="Yu X."/>
            <person name="Zou P."/>
            <person name="Chen C."/>
            <person name="Chang X."/>
            <person name="Wang W."/>
            <person name="Lv Y."/>
            <person name="Sun Y."/>
            <person name="Ma L."/>
            <person name="Shen B."/>
            <person name="Zhu C."/>
        </authorList>
    </citation>
    <scope>NUCLEOTIDE SEQUENCE [LARGE SCALE GENOMIC DNA]</scope>
</reference>
<dbReference type="Proteomes" id="UP000030765">
    <property type="component" value="Unassembled WGS sequence"/>
</dbReference>
<dbReference type="EMBL" id="ATLV01012220">
    <property type="status" value="NOT_ANNOTATED_CDS"/>
    <property type="molecule type" value="Genomic_DNA"/>
</dbReference>
<protein>
    <submittedName>
        <fullName evidence="1 2">Sugar ABC transporter ATP-binding protein</fullName>
    </submittedName>
</protein>
<sequence length="64" mass="6633">MMMVPSPSSSSGARFVHLNHFPPIDRSGVEAIIAIIIIVVDIDIGPETTPVLAAGRLNCPPPGG</sequence>
<reference evidence="2" key="2">
    <citation type="submission" date="2020-05" db="UniProtKB">
        <authorList>
            <consortium name="EnsemblMetazoa"/>
        </authorList>
    </citation>
    <scope>IDENTIFICATION</scope>
</reference>
<evidence type="ECO:0000313" key="1">
    <source>
        <dbReference type="EMBL" id="KFB36221.1"/>
    </source>
</evidence>
<keyword evidence="3" id="KW-1185">Reference proteome</keyword>